<feature type="coiled-coil region" evidence="2">
    <location>
        <begin position="100"/>
        <end position="164"/>
    </location>
</feature>
<evidence type="ECO:0000259" key="4">
    <source>
        <dbReference type="Pfam" id="PF25954"/>
    </source>
</evidence>
<organism evidence="6 7">
    <name type="scientific">Pseudorhodoplanes sinuspersici</name>
    <dbReference type="NCBI Taxonomy" id="1235591"/>
    <lineage>
        <taxon>Bacteria</taxon>
        <taxon>Pseudomonadati</taxon>
        <taxon>Pseudomonadota</taxon>
        <taxon>Alphaproteobacteria</taxon>
        <taxon>Hyphomicrobiales</taxon>
        <taxon>Pseudorhodoplanes</taxon>
    </lineage>
</organism>
<evidence type="ECO:0000256" key="2">
    <source>
        <dbReference type="SAM" id="Coils"/>
    </source>
</evidence>
<feature type="domain" description="CusB-like beta-barrel" evidence="4">
    <location>
        <begin position="206"/>
        <end position="275"/>
    </location>
</feature>
<dbReference type="NCBIfam" id="TIGR01730">
    <property type="entry name" value="RND_mfp"/>
    <property type="match status" value="1"/>
</dbReference>
<dbReference type="Pfam" id="PF25967">
    <property type="entry name" value="RND-MFP_C"/>
    <property type="match status" value="1"/>
</dbReference>
<dbReference type="GO" id="GO:1990281">
    <property type="term" value="C:efflux pump complex"/>
    <property type="evidence" value="ECO:0007669"/>
    <property type="project" value="TreeGrafter"/>
</dbReference>
<keyword evidence="3" id="KW-0732">Signal</keyword>
<protein>
    <submittedName>
        <fullName evidence="6">Efflux transporter periplasmic adaptor subunit</fullName>
    </submittedName>
</protein>
<dbReference type="EMBL" id="CP021112">
    <property type="protein sequence ID" value="ARP97860.1"/>
    <property type="molecule type" value="Genomic_DNA"/>
</dbReference>
<dbReference type="GO" id="GO:0015562">
    <property type="term" value="F:efflux transmembrane transporter activity"/>
    <property type="evidence" value="ECO:0007669"/>
    <property type="project" value="TreeGrafter"/>
</dbReference>
<dbReference type="InterPro" id="IPR058627">
    <property type="entry name" value="MdtA-like_C"/>
</dbReference>
<dbReference type="Proteomes" id="UP000194137">
    <property type="component" value="Chromosome"/>
</dbReference>
<keyword evidence="7" id="KW-1185">Reference proteome</keyword>
<dbReference type="KEGG" id="psin:CAK95_01255"/>
<feature type="signal peptide" evidence="3">
    <location>
        <begin position="1"/>
        <end position="25"/>
    </location>
</feature>
<proteinExistence type="inferred from homology"/>
<dbReference type="PANTHER" id="PTHR30469">
    <property type="entry name" value="MULTIDRUG RESISTANCE PROTEIN MDTA"/>
    <property type="match status" value="1"/>
</dbReference>
<sequence length="361" mass="38457">MTAMAKCMRAASVSIFALLYSAAHAQGPSAAVTVTAVSVEKTKVIRSITAMGGVVAWREILVGTEASGLAVTEIAVDEGDLVAKGQVLARLNDDRIRAEILKQKAAIDELEASLASARSDAIRARSVTSGVITAQTIEQRETLVKTTEARLEAARAQLLEIEARHRQTVIVAPAAGMIASRSVAIGQVMQTGTEMVRLVQENRIEVDARVLESDLLSAAVGQFATIIGPTGRPEHGVVRIISPIVDPKTRLGTVRIALSRDTHLKPGMFARVEIAVESKFALTVPLRALVWREAKAHVFKVSPDNLVALTEVRIGRGTTDQVEVLRGVDVGDRIVTQGAGFLNDGDTVNIETASVRIGAVR</sequence>
<dbReference type="Gene3D" id="1.10.287.470">
    <property type="entry name" value="Helix hairpin bin"/>
    <property type="match status" value="1"/>
</dbReference>
<accession>A0A1W6ZL63</accession>
<dbReference type="AlphaFoldDB" id="A0A1W6ZL63"/>
<feature type="domain" description="Multidrug resistance protein MdtA-like C-terminal permuted SH3" evidence="5">
    <location>
        <begin position="281"/>
        <end position="339"/>
    </location>
</feature>
<feature type="chain" id="PRO_5012416260" evidence="3">
    <location>
        <begin position="26"/>
        <end position="361"/>
    </location>
</feature>
<dbReference type="PANTHER" id="PTHR30469:SF15">
    <property type="entry name" value="HLYD FAMILY OF SECRETION PROTEINS"/>
    <property type="match status" value="1"/>
</dbReference>
<name>A0A1W6ZL63_9HYPH</name>
<gene>
    <name evidence="6" type="ORF">CAK95_01255</name>
</gene>
<evidence type="ECO:0000259" key="5">
    <source>
        <dbReference type="Pfam" id="PF25967"/>
    </source>
</evidence>
<dbReference type="Pfam" id="PF25954">
    <property type="entry name" value="Beta-barrel_RND_2"/>
    <property type="match status" value="1"/>
</dbReference>
<reference evidence="6 7" key="1">
    <citation type="submission" date="2017-05" db="EMBL/GenBank/DDBJ databases">
        <title>Full genome sequence of Pseudorhodoplanes sinuspersici.</title>
        <authorList>
            <person name="Dastgheib S.M.M."/>
            <person name="Shavandi M."/>
            <person name="Tirandaz H."/>
        </authorList>
    </citation>
    <scope>NUCLEOTIDE SEQUENCE [LARGE SCALE GENOMIC DNA]</scope>
    <source>
        <strain evidence="6 7">RIPI110</strain>
    </source>
</reference>
<keyword evidence="2" id="KW-0175">Coiled coil</keyword>
<dbReference type="InterPro" id="IPR006143">
    <property type="entry name" value="RND_pump_MFP"/>
</dbReference>
<dbReference type="OrthoDB" id="9813967at2"/>
<dbReference type="InterPro" id="IPR058792">
    <property type="entry name" value="Beta-barrel_RND_2"/>
</dbReference>
<dbReference type="Gene3D" id="2.40.30.170">
    <property type="match status" value="1"/>
</dbReference>
<evidence type="ECO:0000256" key="3">
    <source>
        <dbReference type="SAM" id="SignalP"/>
    </source>
</evidence>
<dbReference type="Gene3D" id="2.40.50.100">
    <property type="match status" value="1"/>
</dbReference>
<dbReference type="SUPFAM" id="SSF111369">
    <property type="entry name" value="HlyD-like secretion proteins"/>
    <property type="match status" value="1"/>
</dbReference>
<dbReference type="STRING" id="1235591.CAK95_01255"/>
<comment type="similarity">
    <text evidence="1">Belongs to the membrane fusion protein (MFP) (TC 8.A.1) family.</text>
</comment>
<dbReference type="Gene3D" id="2.40.420.20">
    <property type="match status" value="1"/>
</dbReference>
<evidence type="ECO:0000256" key="1">
    <source>
        <dbReference type="ARBA" id="ARBA00009477"/>
    </source>
</evidence>
<evidence type="ECO:0000313" key="7">
    <source>
        <dbReference type="Proteomes" id="UP000194137"/>
    </source>
</evidence>
<evidence type="ECO:0000313" key="6">
    <source>
        <dbReference type="EMBL" id="ARP97860.1"/>
    </source>
</evidence>